<name>W9WYD4_9EURO</name>
<evidence type="ECO:0000313" key="2">
    <source>
        <dbReference type="EMBL" id="EXJ69676.1"/>
    </source>
</evidence>
<dbReference type="eggNOG" id="ENOG502SGGC">
    <property type="taxonomic scope" value="Eukaryota"/>
</dbReference>
<keyword evidence="3" id="KW-1185">Reference proteome</keyword>
<dbReference type="RefSeq" id="XP_007745528.1">
    <property type="nucleotide sequence ID" value="XM_007747338.1"/>
</dbReference>
<dbReference type="HOGENOM" id="CLU_115486_0_0_1"/>
<sequence length="146" mass="15932">MPFKWDAAAERNLLLFAIAEMSPPATSIWSRVAEKLGNDLNASACSQKFYKLKKESEKLLQQGDATVSGDAATPVKDAKTTKTPASKGTSGRKRNVADVNGEEPKTPTKRKRNVKNVAPAEPEIKGEVEEEEKPAVKSEDEESKCE</sequence>
<protein>
    <recommendedName>
        <fullName evidence="4">Myb-like domain-containing protein</fullName>
    </recommendedName>
</protein>
<organism evidence="2 3">
    <name type="scientific">Cladophialophora psammophila CBS 110553</name>
    <dbReference type="NCBI Taxonomy" id="1182543"/>
    <lineage>
        <taxon>Eukaryota</taxon>
        <taxon>Fungi</taxon>
        <taxon>Dikarya</taxon>
        <taxon>Ascomycota</taxon>
        <taxon>Pezizomycotina</taxon>
        <taxon>Eurotiomycetes</taxon>
        <taxon>Chaetothyriomycetidae</taxon>
        <taxon>Chaetothyriales</taxon>
        <taxon>Herpotrichiellaceae</taxon>
        <taxon>Cladophialophora</taxon>
    </lineage>
</organism>
<evidence type="ECO:0000313" key="3">
    <source>
        <dbReference type="Proteomes" id="UP000019471"/>
    </source>
</evidence>
<proteinExistence type="predicted"/>
<dbReference type="AlphaFoldDB" id="W9WYD4"/>
<dbReference type="OrthoDB" id="4160433at2759"/>
<dbReference type="Proteomes" id="UP000019471">
    <property type="component" value="Unassembled WGS sequence"/>
</dbReference>
<evidence type="ECO:0000256" key="1">
    <source>
        <dbReference type="SAM" id="MobiDB-lite"/>
    </source>
</evidence>
<accession>W9WYD4</accession>
<gene>
    <name evidence="2" type="ORF">A1O5_06747</name>
</gene>
<dbReference type="GeneID" id="19191455"/>
<reference evidence="2 3" key="1">
    <citation type="submission" date="2013-03" db="EMBL/GenBank/DDBJ databases">
        <title>The Genome Sequence of Cladophialophora psammophila CBS 110553.</title>
        <authorList>
            <consortium name="The Broad Institute Genomics Platform"/>
            <person name="Cuomo C."/>
            <person name="de Hoog S."/>
            <person name="Gorbushina A."/>
            <person name="Walker B."/>
            <person name="Young S.K."/>
            <person name="Zeng Q."/>
            <person name="Gargeya S."/>
            <person name="Fitzgerald M."/>
            <person name="Haas B."/>
            <person name="Abouelleil A."/>
            <person name="Allen A.W."/>
            <person name="Alvarado L."/>
            <person name="Arachchi H.M."/>
            <person name="Berlin A.M."/>
            <person name="Chapman S.B."/>
            <person name="Gainer-Dewar J."/>
            <person name="Goldberg J."/>
            <person name="Griggs A."/>
            <person name="Gujja S."/>
            <person name="Hansen M."/>
            <person name="Howarth C."/>
            <person name="Imamovic A."/>
            <person name="Ireland A."/>
            <person name="Larimer J."/>
            <person name="McCowan C."/>
            <person name="Murphy C."/>
            <person name="Pearson M."/>
            <person name="Poon T.W."/>
            <person name="Priest M."/>
            <person name="Roberts A."/>
            <person name="Saif S."/>
            <person name="Shea T."/>
            <person name="Sisk P."/>
            <person name="Sykes S."/>
            <person name="Wortman J."/>
            <person name="Nusbaum C."/>
            <person name="Birren B."/>
        </authorList>
    </citation>
    <scope>NUCLEOTIDE SEQUENCE [LARGE SCALE GENOMIC DNA]</scope>
    <source>
        <strain evidence="2 3">CBS 110553</strain>
    </source>
</reference>
<comment type="caution">
    <text evidence="2">The sequence shown here is derived from an EMBL/GenBank/DDBJ whole genome shotgun (WGS) entry which is preliminary data.</text>
</comment>
<evidence type="ECO:0008006" key="4">
    <source>
        <dbReference type="Google" id="ProtNLM"/>
    </source>
</evidence>
<feature type="region of interest" description="Disordered" evidence="1">
    <location>
        <begin position="60"/>
        <end position="146"/>
    </location>
</feature>
<dbReference type="EMBL" id="AMGX01000010">
    <property type="protein sequence ID" value="EXJ69676.1"/>
    <property type="molecule type" value="Genomic_DNA"/>
</dbReference>
<feature type="compositionally biased region" description="Basic and acidic residues" evidence="1">
    <location>
        <begin position="122"/>
        <end position="146"/>
    </location>
</feature>
<dbReference type="STRING" id="1182543.W9WYD4"/>